<feature type="compositionally biased region" description="Polar residues" evidence="1">
    <location>
        <begin position="177"/>
        <end position="192"/>
    </location>
</feature>
<protein>
    <submittedName>
        <fullName evidence="3">Uncharacterized protein</fullName>
    </submittedName>
</protein>
<proteinExistence type="predicted"/>
<feature type="compositionally biased region" description="Basic and acidic residues" evidence="1">
    <location>
        <begin position="371"/>
        <end position="397"/>
    </location>
</feature>
<feature type="compositionally biased region" description="Pro residues" evidence="1">
    <location>
        <begin position="227"/>
        <end position="237"/>
    </location>
</feature>
<feature type="compositionally biased region" description="Polar residues" evidence="1">
    <location>
        <begin position="244"/>
        <end position="255"/>
    </location>
</feature>
<dbReference type="AlphaFoldDB" id="A0A9P5X9K7"/>
<organism evidence="3 4">
    <name type="scientific">Macrolepiota fuliginosa MF-IS2</name>
    <dbReference type="NCBI Taxonomy" id="1400762"/>
    <lineage>
        <taxon>Eukaryota</taxon>
        <taxon>Fungi</taxon>
        <taxon>Dikarya</taxon>
        <taxon>Basidiomycota</taxon>
        <taxon>Agaricomycotina</taxon>
        <taxon>Agaricomycetes</taxon>
        <taxon>Agaricomycetidae</taxon>
        <taxon>Agaricales</taxon>
        <taxon>Agaricineae</taxon>
        <taxon>Agaricaceae</taxon>
        <taxon>Macrolepiota</taxon>
    </lineage>
</organism>
<feature type="compositionally biased region" description="Low complexity" evidence="1">
    <location>
        <begin position="446"/>
        <end position="464"/>
    </location>
</feature>
<evidence type="ECO:0000256" key="2">
    <source>
        <dbReference type="SAM" id="SignalP"/>
    </source>
</evidence>
<feature type="region of interest" description="Disordered" evidence="1">
    <location>
        <begin position="88"/>
        <end position="139"/>
    </location>
</feature>
<evidence type="ECO:0000313" key="3">
    <source>
        <dbReference type="EMBL" id="KAF9447363.1"/>
    </source>
</evidence>
<feature type="compositionally biased region" description="Basic and acidic residues" evidence="1">
    <location>
        <begin position="256"/>
        <end position="269"/>
    </location>
</feature>
<name>A0A9P5X9K7_9AGAR</name>
<keyword evidence="2" id="KW-0732">Signal</keyword>
<dbReference type="OrthoDB" id="3027394at2759"/>
<comment type="caution">
    <text evidence="3">The sequence shown here is derived from an EMBL/GenBank/DDBJ whole genome shotgun (WGS) entry which is preliminary data.</text>
</comment>
<evidence type="ECO:0000256" key="1">
    <source>
        <dbReference type="SAM" id="MobiDB-lite"/>
    </source>
</evidence>
<reference evidence="3" key="1">
    <citation type="submission" date="2020-11" db="EMBL/GenBank/DDBJ databases">
        <authorList>
            <consortium name="DOE Joint Genome Institute"/>
            <person name="Ahrendt S."/>
            <person name="Riley R."/>
            <person name="Andreopoulos W."/>
            <person name="Labutti K."/>
            <person name="Pangilinan J."/>
            <person name="Ruiz-Duenas F.J."/>
            <person name="Barrasa J.M."/>
            <person name="Sanchez-Garcia M."/>
            <person name="Camarero S."/>
            <person name="Miyauchi S."/>
            <person name="Serrano A."/>
            <person name="Linde D."/>
            <person name="Babiker R."/>
            <person name="Drula E."/>
            <person name="Ayuso-Fernandez I."/>
            <person name="Pacheco R."/>
            <person name="Padilla G."/>
            <person name="Ferreira P."/>
            <person name="Barriuso J."/>
            <person name="Kellner H."/>
            <person name="Castanera R."/>
            <person name="Alfaro M."/>
            <person name="Ramirez L."/>
            <person name="Pisabarro A.G."/>
            <person name="Kuo A."/>
            <person name="Tritt A."/>
            <person name="Lipzen A."/>
            <person name="He G."/>
            <person name="Yan M."/>
            <person name="Ng V."/>
            <person name="Cullen D."/>
            <person name="Martin F."/>
            <person name="Rosso M.-N."/>
            <person name="Henrissat B."/>
            <person name="Hibbett D."/>
            <person name="Martinez A.T."/>
            <person name="Grigoriev I.V."/>
        </authorList>
    </citation>
    <scope>NUCLEOTIDE SEQUENCE</scope>
    <source>
        <strain evidence="3">MF-IS2</strain>
    </source>
</reference>
<feature type="region of interest" description="Disordered" evidence="1">
    <location>
        <begin position="167"/>
        <end position="464"/>
    </location>
</feature>
<dbReference type="EMBL" id="MU151203">
    <property type="protein sequence ID" value="KAF9447363.1"/>
    <property type="molecule type" value="Genomic_DNA"/>
</dbReference>
<evidence type="ECO:0000313" key="4">
    <source>
        <dbReference type="Proteomes" id="UP000807342"/>
    </source>
</evidence>
<keyword evidence="4" id="KW-1185">Reference proteome</keyword>
<gene>
    <name evidence="3" type="ORF">P691DRAFT_125562</name>
</gene>
<feature type="compositionally biased region" description="Pro residues" evidence="1">
    <location>
        <begin position="347"/>
        <end position="356"/>
    </location>
</feature>
<feature type="chain" id="PRO_5040327252" evidence="2">
    <location>
        <begin position="17"/>
        <end position="464"/>
    </location>
</feature>
<accession>A0A9P5X9K7</accession>
<feature type="compositionally biased region" description="Polar residues" evidence="1">
    <location>
        <begin position="436"/>
        <end position="445"/>
    </location>
</feature>
<sequence length="464" mass="50072">MLFFAQLLDLMASISSQYNFVVQEWMRLQHEVRLLRLPPTPQPEPATPDMDIELDMAKTPQPRPMAELDQTKLRSAAVQDPESYLISPLPQFTGRLPDAAVLPDEDEPRDQSKPKGAATKSPRRQDSSLSFQSFVLPPTPQTPSLKDCGAAGHPWTCNCQEFVIFNEGAGKPGSRRPSFTNPLPTPVSETQPQAPPPTPSGVSHSTPMSPGRLRSYTIPTHNSRPPSRAPSPKPRPTSGPRNVYSPSSGHSSLQGKETESLKSRLHDLLQDNAGVSSSLPNMPSSHFPASFARETPQSTQKAELPSRPPSRSGATPLQHRVNPLSPKQSDSERPKVSPPTTTSSMTPPTPPAPSVPSAPAFSRASNAAMVLEKERKEKKEQERERRRLEKEKTRAAEQETLNRSGSISNSSATGSAGVSASYGRSRASPGRESTGPYGSQRHTNTGSSHGSGSIAPSASPSIFT</sequence>
<dbReference type="Proteomes" id="UP000807342">
    <property type="component" value="Unassembled WGS sequence"/>
</dbReference>
<feature type="compositionally biased region" description="Polar residues" evidence="1">
    <location>
        <begin position="273"/>
        <end position="284"/>
    </location>
</feature>
<feature type="compositionally biased region" description="Low complexity" evidence="1">
    <location>
        <begin position="404"/>
        <end position="423"/>
    </location>
</feature>
<feature type="signal peptide" evidence="2">
    <location>
        <begin position="1"/>
        <end position="16"/>
    </location>
</feature>